<comment type="caution">
    <text evidence="1">The sequence shown here is derived from an EMBL/GenBank/DDBJ whole genome shotgun (WGS) entry which is preliminary data.</text>
</comment>
<gene>
    <name evidence="1" type="ORF">Ctob_009748</name>
</gene>
<proteinExistence type="predicted"/>
<dbReference type="Proteomes" id="UP000037460">
    <property type="component" value="Unassembled WGS sequence"/>
</dbReference>
<reference evidence="2" key="1">
    <citation type="journal article" date="2015" name="PLoS Genet.">
        <title>Genome Sequence and Transcriptome Analyses of Chrysochromulina tobin: Metabolic Tools for Enhanced Algal Fitness in the Prominent Order Prymnesiales (Haptophyceae).</title>
        <authorList>
            <person name="Hovde B.T."/>
            <person name="Deodato C.R."/>
            <person name="Hunsperger H.M."/>
            <person name="Ryken S.A."/>
            <person name="Yost W."/>
            <person name="Jha R.K."/>
            <person name="Patterson J."/>
            <person name="Monnat R.J. Jr."/>
            <person name="Barlow S.B."/>
            <person name="Starkenburg S.R."/>
            <person name="Cattolico R.A."/>
        </authorList>
    </citation>
    <scope>NUCLEOTIDE SEQUENCE</scope>
    <source>
        <strain evidence="2">CCMP291</strain>
    </source>
</reference>
<dbReference type="EMBL" id="JWZX01002257">
    <property type="protein sequence ID" value="KOO30254.1"/>
    <property type="molecule type" value="Genomic_DNA"/>
</dbReference>
<feature type="non-terminal residue" evidence="1">
    <location>
        <position position="43"/>
    </location>
</feature>
<organism evidence="1 2">
    <name type="scientific">Chrysochromulina tobinii</name>
    <dbReference type="NCBI Taxonomy" id="1460289"/>
    <lineage>
        <taxon>Eukaryota</taxon>
        <taxon>Haptista</taxon>
        <taxon>Haptophyta</taxon>
        <taxon>Prymnesiophyceae</taxon>
        <taxon>Prymnesiales</taxon>
        <taxon>Chrysochromulinaceae</taxon>
        <taxon>Chrysochromulina</taxon>
    </lineage>
</organism>
<sequence length="43" mass="4845">MAAHLLGSAECVCTDRGNMLELMRKNFKENRKLLQGQPGTIIR</sequence>
<accession>A0A0M0JUL6</accession>
<dbReference type="AlphaFoldDB" id="A0A0M0JUL6"/>
<evidence type="ECO:0000313" key="1">
    <source>
        <dbReference type="EMBL" id="KOO30254.1"/>
    </source>
</evidence>
<evidence type="ECO:0000313" key="2">
    <source>
        <dbReference type="Proteomes" id="UP000037460"/>
    </source>
</evidence>
<name>A0A0M0JUL6_9EUKA</name>
<keyword evidence="2" id="KW-1185">Reference proteome</keyword>
<protein>
    <submittedName>
        <fullName evidence="1">Uncharacterized protein</fullName>
    </submittedName>
</protein>